<dbReference type="Pfam" id="PF01557">
    <property type="entry name" value="FAA_hydrolase"/>
    <property type="match status" value="1"/>
</dbReference>
<dbReference type="GO" id="GO:0050163">
    <property type="term" value="F:oxaloacetate tautomerase activity"/>
    <property type="evidence" value="ECO:0007669"/>
    <property type="project" value="UniProtKB-ARBA"/>
</dbReference>
<evidence type="ECO:0000313" key="5">
    <source>
        <dbReference type="Proteomes" id="UP001375240"/>
    </source>
</evidence>
<evidence type="ECO:0000259" key="3">
    <source>
        <dbReference type="Pfam" id="PF01557"/>
    </source>
</evidence>
<reference evidence="4 5" key="1">
    <citation type="submission" date="2019-10" db="EMBL/GenBank/DDBJ databases">
        <authorList>
            <person name="Palmer J.M."/>
        </authorList>
    </citation>
    <scope>NUCLEOTIDE SEQUENCE [LARGE SCALE GENOMIC DNA]</scope>
    <source>
        <strain evidence="4 5">TWF696</strain>
    </source>
</reference>
<evidence type="ECO:0000313" key="4">
    <source>
        <dbReference type="EMBL" id="KAK6341486.1"/>
    </source>
</evidence>
<dbReference type="GO" id="GO:0006107">
    <property type="term" value="P:oxaloacetate metabolic process"/>
    <property type="evidence" value="ECO:0007669"/>
    <property type="project" value="UniProtKB-ARBA"/>
</dbReference>
<organism evidence="4 5">
    <name type="scientific">Orbilia brochopaga</name>
    <dbReference type="NCBI Taxonomy" id="3140254"/>
    <lineage>
        <taxon>Eukaryota</taxon>
        <taxon>Fungi</taxon>
        <taxon>Dikarya</taxon>
        <taxon>Ascomycota</taxon>
        <taxon>Pezizomycotina</taxon>
        <taxon>Orbiliomycetes</taxon>
        <taxon>Orbiliales</taxon>
        <taxon>Orbiliaceae</taxon>
        <taxon>Orbilia</taxon>
    </lineage>
</organism>
<dbReference type="InterPro" id="IPR011234">
    <property type="entry name" value="Fumarylacetoacetase-like_C"/>
</dbReference>
<dbReference type="Proteomes" id="UP001375240">
    <property type="component" value="Unassembled WGS sequence"/>
</dbReference>
<evidence type="ECO:0000256" key="1">
    <source>
        <dbReference type="ARBA" id="ARBA00010211"/>
    </source>
</evidence>
<dbReference type="PANTHER" id="PTHR11820:SF112">
    <property type="entry name" value="FUMARYLACETOACETATE HYDROLASE FAMILY PROTEIN (AFU_ORTHOLOGUE AFUA_1G02370)-RELATED"/>
    <property type="match status" value="1"/>
</dbReference>
<keyword evidence="2" id="KW-0479">Metal-binding</keyword>
<dbReference type="Gene3D" id="3.90.850.10">
    <property type="entry name" value="Fumarylacetoacetase-like, C-terminal domain"/>
    <property type="match status" value="1"/>
</dbReference>
<dbReference type="SUPFAM" id="SSF56529">
    <property type="entry name" value="FAH"/>
    <property type="match status" value="1"/>
</dbReference>
<feature type="domain" description="Fumarylacetoacetase-like C-terminal" evidence="3">
    <location>
        <begin position="149"/>
        <end position="355"/>
    </location>
</feature>
<dbReference type="GO" id="GO:0046872">
    <property type="term" value="F:metal ion binding"/>
    <property type="evidence" value="ECO:0007669"/>
    <property type="project" value="UniProtKB-KW"/>
</dbReference>
<protein>
    <recommendedName>
        <fullName evidence="3">Fumarylacetoacetase-like C-terminal domain-containing protein</fullName>
    </recommendedName>
</protein>
<dbReference type="EMBL" id="JAVHNQ010000007">
    <property type="protein sequence ID" value="KAK6341486.1"/>
    <property type="molecule type" value="Genomic_DNA"/>
</dbReference>
<accession>A0AAV9UK62</accession>
<proteinExistence type="inferred from homology"/>
<dbReference type="PANTHER" id="PTHR11820">
    <property type="entry name" value="ACYLPYRUVASE"/>
    <property type="match status" value="1"/>
</dbReference>
<keyword evidence="5" id="KW-1185">Reference proteome</keyword>
<evidence type="ECO:0000256" key="2">
    <source>
        <dbReference type="ARBA" id="ARBA00022723"/>
    </source>
</evidence>
<comment type="caution">
    <text evidence="4">The sequence shown here is derived from an EMBL/GenBank/DDBJ whole genome shotgun (WGS) entry which is preliminary data.</text>
</comment>
<gene>
    <name evidence="4" type="ORF">TWF696_008559</name>
</gene>
<dbReference type="FunFam" id="3.90.850.10:FF:000002">
    <property type="entry name" value="2-hydroxyhepta-2,4-diene-1,7-dioate isomerase"/>
    <property type="match status" value="1"/>
</dbReference>
<comment type="similarity">
    <text evidence="1">Belongs to the FAH family.</text>
</comment>
<sequence length="359" mass="39745">MFRPRLWSSLSTVYKNRPRNCRYPNKYIDDQIKDTIIYQRLYIQRPVHTIRYRFYSTRKELADSARIVRVRAAMTANWTRLIRFIAEEDGQEHLGNVDADTDVGVAVRDGRTVTARAVNGTAFDGTVTDKTLTVARLLSPLAMSEVPIIRCLGLNYRDHAAEAKLPIPTDPVLFIKPRTALTGPHPSKIVIPKAAQDGTSDYEAELTIIIGRTGKDIPEADALSYVLGYTAGNDVSARATQFKDSQWSYSKGFDSAAPIGPVIVREGASIDPHKLGIKARYNGRTVQESNTAEMIFSVQQIVAFLSRGTTLERGTVIMTGTPPGVGAMREPKIVLGDGDDIHVWIEGIGTLVNTVHYEK</sequence>
<name>A0AAV9UK62_9PEZI</name>
<dbReference type="AlphaFoldDB" id="A0AAV9UK62"/>
<dbReference type="InterPro" id="IPR036663">
    <property type="entry name" value="Fumarylacetoacetase_C_sf"/>
</dbReference>